<dbReference type="NCBIfam" id="TIGR00756">
    <property type="entry name" value="PPR"/>
    <property type="match status" value="6"/>
</dbReference>
<evidence type="ECO:0000256" key="1">
    <source>
        <dbReference type="ARBA" id="ARBA00006643"/>
    </source>
</evidence>
<dbReference type="GO" id="GO:0009451">
    <property type="term" value="P:RNA modification"/>
    <property type="evidence" value="ECO:0007669"/>
    <property type="project" value="InterPro"/>
</dbReference>
<dbReference type="PROSITE" id="PS51375">
    <property type="entry name" value="PPR"/>
    <property type="match status" value="6"/>
</dbReference>
<evidence type="ECO:0000256" key="2">
    <source>
        <dbReference type="ARBA" id="ARBA00022737"/>
    </source>
</evidence>
<feature type="domain" description="DYW" evidence="4">
    <location>
        <begin position="788"/>
        <end position="873"/>
    </location>
</feature>
<dbReference type="EMBL" id="SZYD01000010">
    <property type="protein sequence ID" value="KAD4982464.1"/>
    <property type="molecule type" value="Genomic_DNA"/>
</dbReference>
<evidence type="ECO:0000313" key="5">
    <source>
        <dbReference type="EMBL" id="KAD4982464.1"/>
    </source>
</evidence>
<feature type="repeat" description="PPR" evidence="3">
    <location>
        <begin position="372"/>
        <end position="406"/>
    </location>
</feature>
<dbReference type="FunFam" id="1.25.40.10:FF:000090">
    <property type="entry name" value="Pentatricopeptide repeat-containing protein, chloroplastic"/>
    <property type="match status" value="1"/>
</dbReference>
<dbReference type="AlphaFoldDB" id="A0A5N6NNM1"/>
<dbReference type="OrthoDB" id="185373at2759"/>
<gene>
    <name evidence="5" type="ORF">E3N88_19135</name>
</gene>
<dbReference type="InterPro" id="IPR032867">
    <property type="entry name" value="DYW_dom"/>
</dbReference>
<dbReference type="Proteomes" id="UP000326396">
    <property type="component" value="Linkage Group LG18"/>
</dbReference>
<dbReference type="GO" id="GO:0008270">
    <property type="term" value="F:zinc ion binding"/>
    <property type="evidence" value="ECO:0007669"/>
    <property type="project" value="InterPro"/>
</dbReference>
<sequence length="874" mass="98657">MLLMPKATTIILRVFPNHQTESQNLLFRPKSVKFQLNYPSRCSQFTSPGFNTISRTRIPASLSLISPANHQITDYNVDICRYCELGNLQKAMDLVCISKETVLDSKTYCNILQLCAESKVLHHGKKVHKLISSRGAVIDSILGSKLVFMYVRCGDLKEGRRVFDNIKNHNVFLWNFMMNAYAKIGDYEESICLFKIMQELGVEPDSYTFSCMFKCVAAIGNDNFGKMIHGYVLKSGFGFDNTVVNSIIAFYFKCRRVDNARKVFVNLPDRDLISFNTMISGYAANGLAKKGFEVFKEMISSKVGVDLSTVIIVIVACANMGVVTLGQMVHAYAVKGEFDKKMKVSNTLLDMYSKCGDMDSALKVFKNMNERSVVSWTSMIAGYARDGKSDDAINLFLEMKKEGVIPDMFTVTSILHACATNESLEKGKEVHDYIKDNKIQSLPVSNALMDMYSKCGSMYDAHSVFSNMPIKDTASWNTMIGGYSKNCLPTEALDLFIKMQREVTPDNVTMTCILPACASLAALNKGREIHGHILRKGLTWDSYLVNTLIDMYVKCDRLFVAKLIFDLTAAKNLVTWTVMIAGYCMHGFGHEAVSTFEKMNKIGIKLNETSFTSILYACSHSGLVQEGWRFYNIMVNEYKIEPKMEHYGCMVNLLCRGGKLSDAYRFIKKMTIKPDVTIWGTLLCGCRFHHDVKLAEIVAERIFELEPENMEYYVLLANIYSEAEKWEEVKTLRNGIRNNTGCSWIEFKGKVNIFVTGNIDNPEAKKIKSLLGNLRMERKKDMVSRALTCALVDNDDMEKEANVCGHSEMLAIGFGLLKLPPGRTVRVTKNVKVCSDCHEMAKFISKNVGRQIVLKDSTRFHHFKDGFCSCRGYK</sequence>
<name>A0A5N6NNM1_9ASTR</name>
<evidence type="ECO:0000259" key="4">
    <source>
        <dbReference type="Pfam" id="PF14432"/>
    </source>
</evidence>
<organism evidence="5 6">
    <name type="scientific">Mikania micrantha</name>
    <name type="common">bitter vine</name>
    <dbReference type="NCBI Taxonomy" id="192012"/>
    <lineage>
        <taxon>Eukaryota</taxon>
        <taxon>Viridiplantae</taxon>
        <taxon>Streptophyta</taxon>
        <taxon>Embryophyta</taxon>
        <taxon>Tracheophyta</taxon>
        <taxon>Spermatophyta</taxon>
        <taxon>Magnoliopsida</taxon>
        <taxon>eudicotyledons</taxon>
        <taxon>Gunneridae</taxon>
        <taxon>Pentapetalae</taxon>
        <taxon>asterids</taxon>
        <taxon>campanulids</taxon>
        <taxon>Asterales</taxon>
        <taxon>Asteraceae</taxon>
        <taxon>Asteroideae</taxon>
        <taxon>Heliantheae alliance</taxon>
        <taxon>Eupatorieae</taxon>
        <taxon>Mikania</taxon>
    </lineage>
</organism>
<dbReference type="PANTHER" id="PTHR47926:SF362">
    <property type="entry name" value="DYW DOMAIN-CONTAINING PROTEIN"/>
    <property type="match status" value="1"/>
</dbReference>
<dbReference type="FunFam" id="1.25.40.10:FF:000344">
    <property type="entry name" value="Pentatricopeptide repeat-containing protein"/>
    <property type="match status" value="1"/>
</dbReference>
<dbReference type="Pfam" id="PF13041">
    <property type="entry name" value="PPR_2"/>
    <property type="match status" value="4"/>
</dbReference>
<dbReference type="InterPro" id="IPR046960">
    <property type="entry name" value="PPR_At4g14850-like_plant"/>
</dbReference>
<accession>A0A5N6NNM1</accession>
<dbReference type="FunFam" id="1.25.40.10:FF:000436">
    <property type="entry name" value="Pentatricopeptide repeat-containing protein At5g39350 family"/>
    <property type="match status" value="1"/>
</dbReference>
<proteinExistence type="inferred from homology"/>
<evidence type="ECO:0000313" key="6">
    <source>
        <dbReference type="Proteomes" id="UP000326396"/>
    </source>
</evidence>
<feature type="repeat" description="PPR" evidence="3">
    <location>
        <begin position="170"/>
        <end position="204"/>
    </location>
</feature>
<dbReference type="PANTHER" id="PTHR47926">
    <property type="entry name" value="PENTATRICOPEPTIDE REPEAT-CONTAINING PROTEIN"/>
    <property type="match status" value="1"/>
</dbReference>
<feature type="repeat" description="PPR" evidence="3">
    <location>
        <begin position="472"/>
        <end position="502"/>
    </location>
</feature>
<dbReference type="InterPro" id="IPR011990">
    <property type="entry name" value="TPR-like_helical_dom_sf"/>
</dbReference>
<evidence type="ECO:0000256" key="3">
    <source>
        <dbReference type="PROSITE-ProRule" id="PRU00708"/>
    </source>
</evidence>
<comment type="caution">
    <text evidence="5">The sequence shown here is derived from an EMBL/GenBank/DDBJ whole genome shotgun (WGS) entry which is preliminary data.</text>
</comment>
<feature type="repeat" description="PPR" evidence="3">
    <location>
        <begin position="271"/>
        <end position="305"/>
    </location>
</feature>
<dbReference type="SUPFAM" id="SSF48452">
    <property type="entry name" value="TPR-like"/>
    <property type="match status" value="1"/>
</dbReference>
<dbReference type="Pfam" id="PF01535">
    <property type="entry name" value="PPR"/>
    <property type="match status" value="3"/>
</dbReference>
<dbReference type="InterPro" id="IPR002885">
    <property type="entry name" value="PPR_rpt"/>
</dbReference>
<comment type="similarity">
    <text evidence="1">Belongs to the PPR family. PCMP-H subfamily.</text>
</comment>
<protein>
    <recommendedName>
        <fullName evidence="4">DYW domain-containing protein</fullName>
    </recommendedName>
</protein>
<keyword evidence="6" id="KW-1185">Reference proteome</keyword>
<dbReference type="FunFam" id="1.25.40.10:FF:000073">
    <property type="entry name" value="Pentatricopeptide repeat-containing protein chloroplastic"/>
    <property type="match status" value="1"/>
</dbReference>
<dbReference type="Pfam" id="PF14432">
    <property type="entry name" value="DYW_deaminase"/>
    <property type="match status" value="1"/>
</dbReference>
<dbReference type="Pfam" id="PF20431">
    <property type="entry name" value="E_motif"/>
    <property type="match status" value="1"/>
</dbReference>
<feature type="repeat" description="PPR" evidence="3">
    <location>
        <begin position="341"/>
        <end position="371"/>
    </location>
</feature>
<reference evidence="5 6" key="1">
    <citation type="submission" date="2019-05" db="EMBL/GenBank/DDBJ databases">
        <title>Mikania micrantha, genome provides insights into the molecular mechanism of rapid growth.</title>
        <authorList>
            <person name="Liu B."/>
        </authorList>
    </citation>
    <scope>NUCLEOTIDE SEQUENCE [LARGE SCALE GENOMIC DNA]</scope>
    <source>
        <strain evidence="5">NLD-2019</strain>
        <tissue evidence="5">Leaf</tissue>
    </source>
</reference>
<feature type="repeat" description="PPR" evidence="3">
    <location>
        <begin position="572"/>
        <end position="606"/>
    </location>
</feature>
<keyword evidence="2" id="KW-0677">Repeat</keyword>
<dbReference type="Gene3D" id="1.25.40.10">
    <property type="entry name" value="Tetratricopeptide repeat domain"/>
    <property type="match status" value="5"/>
</dbReference>
<dbReference type="InterPro" id="IPR046848">
    <property type="entry name" value="E_motif"/>
</dbReference>
<dbReference type="GO" id="GO:0003729">
    <property type="term" value="F:mRNA binding"/>
    <property type="evidence" value="ECO:0007669"/>
    <property type="project" value="UniProtKB-ARBA"/>
</dbReference>